<feature type="region of interest" description="Disordered" evidence="4">
    <location>
        <begin position="1"/>
        <end position="219"/>
    </location>
</feature>
<feature type="region of interest" description="Disordered" evidence="4">
    <location>
        <begin position="447"/>
        <end position="514"/>
    </location>
</feature>
<feature type="compositionally biased region" description="Basic and acidic residues" evidence="4">
    <location>
        <begin position="488"/>
        <end position="508"/>
    </location>
</feature>
<feature type="compositionally biased region" description="Basic residues" evidence="4">
    <location>
        <begin position="711"/>
        <end position="720"/>
    </location>
</feature>
<feature type="region of interest" description="Disordered" evidence="4">
    <location>
        <begin position="248"/>
        <end position="275"/>
    </location>
</feature>
<comment type="caution">
    <text evidence="5">The sequence shown here is derived from an EMBL/GenBank/DDBJ whole genome shotgun (WGS) entry which is preliminary data.</text>
</comment>
<evidence type="ECO:0000313" key="6">
    <source>
        <dbReference type="Proteomes" id="UP000604825"/>
    </source>
</evidence>
<dbReference type="GO" id="GO:0045292">
    <property type="term" value="P:mRNA cis splicing, via spliceosome"/>
    <property type="evidence" value="ECO:0007669"/>
    <property type="project" value="TreeGrafter"/>
</dbReference>
<evidence type="ECO:0000256" key="1">
    <source>
        <dbReference type="ARBA" id="ARBA00004123"/>
    </source>
</evidence>
<proteinExistence type="inferred from homology"/>
<comment type="similarity">
    <text evidence="2">Belongs to the SNU66/SART1 family.</text>
</comment>
<sequence>MELDGGERHRDKERRERHRREEKDYNGSGRRDREKEKDDRRREKDDGKHRDRDRDRDRDRERERERERDRDKDSKYRDRDKEPERDRNRDRDRGKDREREPDRQRDKDRGKDRDKEAERNKERERRDRDKERSRNRDKDKDRAEREDRDHEKSREKGRGEDDADPSKGDKGGQKQRVDASGDAEQPAADELRERIARSKEERLKDKKEGGILDGNDGASEILSWVGKSRKLDEKRQAEKEKALRLARALEEQDNILAENGDDDDDEEEDTQVGDHLSGVKVLHGLDKVLEGGAVVMTLKDQSILANGDINEDADMLENIEIGEQKQRDEAYKASKKKGTYDDKFSDDSLSKKSMLSHYDDQMEDEGVTLDEGGRFTGEAEKKLEELRKRIEGNYIQKKTEDLTFTTKMATDYFTPDEMLKFKKPKKKKSLRKKDKLDLDALEAEAIASGLGAADRGSRNDGKRQSAREEEQAADAEKRNSAYQTAIAKAEEASRALREEKTAPTKPAEEELVFGDDYEDLQKSLEQARKLALRKQEEAAASGPQSIVELATATKSQEGDSEQNKVVITEMEEFVWGLQLNQGTRKPEDDVFMDEDDDAMPSGNLAKDDAIGLAEMEEEALTEIPATVEEDGVKPDEVIHEVAVGKGLAGALKILKERGSLNEGTNWGGRTTDKKKSKLIGVEDGPKDIRIERIDEFGRVMTPKEAFRHLSHKFHGKGPGKMKQEKRQKRYEDEQKTKHMKSSDTPLLAAEKMREAQSRNQTPYLILSGNAKTGQTSDAGSYATLETQQPGSLTPMLGDKKRSDVDWFFGRSSISWASNEVPSLEAYLLQSQRNRRTEPALPFTVSSNQPTCQAHSLLAAISPPASAGYNRARYLHGILKPPSALKMQ</sequence>
<feature type="region of interest" description="Disordered" evidence="4">
    <location>
        <begin position="320"/>
        <end position="376"/>
    </location>
</feature>
<feature type="compositionally biased region" description="Basic and acidic residues" evidence="4">
    <location>
        <begin position="1"/>
        <end position="179"/>
    </location>
</feature>
<keyword evidence="3" id="KW-0539">Nucleus</keyword>
<dbReference type="EMBL" id="CAJGYO010000004">
    <property type="protein sequence ID" value="CAD6222898.1"/>
    <property type="molecule type" value="Genomic_DNA"/>
</dbReference>
<dbReference type="OrthoDB" id="5583at2759"/>
<feature type="compositionally biased region" description="Basic and acidic residues" evidence="4">
    <location>
        <begin position="322"/>
        <end position="350"/>
    </location>
</feature>
<feature type="compositionally biased region" description="Basic and acidic residues" evidence="4">
    <location>
        <begin position="455"/>
        <end position="479"/>
    </location>
</feature>
<feature type="region of interest" description="Disordered" evidence="4">
    <location>
        <begin position="584"/>
        <end position="605"/>
    </location>
</feature>
<evidence type="ECO:0000256" key="4">
    <source>
        <dbReference type="SAM" id="MobiDB-lite"/>
    </source>
</evidence>
<dbReference type="InterPro" id="IPR005011">
    <property type="entry name" value="SNU66/SART1"/>
</dbReference>
<feature type="compositionally biased region" description="Basic and acidic residues" evidence="4">
    <location>
        <begin position="721"/>
        <end position="736"/>
    </location>
</feature>
<dbReference type="Pfam" id="PF03343">
    <property type="entry name" value="SART-1"/>
    <property type="match status" value="2"/>
</dbReference>
<dbReference type="PANTHER" id="PTHR14152:SF5">
    <property type="entry name" value="U4_U6.U5 TRI-SNRNP-ASSOCIATED PROTEIN 1"/>
    <property type="match status" value="1"/>
</dbReference>
<reference evidence="5" key="1">
    <citation type="submission" date="2020-10" db="EMBL/GenBank/DDBJ databases">
        <authorList>
            <person name="Han B."/>
            <person name="Lu T."/>
            <person name="Zhao Q."/>
            <person name="Huang X."/>
            <person name="Zhao Y."/>
        </authorList>
    </citation>
    <scope>NUCLEOTIDE SEQUENCE</scope>
</reference>
<evidence type="ECO:0000256" key="2">
    <source>
        <dbReference type="ARBA" id="ARBA00006076"/>
    </source>
</evidence>
<evidence type="ECO:0008006" key="7">
    <source>
        <dbReference type="Google" id="ProtNLM"/>
    </source>
</evidence>
<protein>
    <recommendedName>
        <fullName evidence="7">SART-1 family protein DOT2</fullName>
    </recommendedName>
</protein>
<evidence type="ECO:0000256" key="3">
    <source>
        <dbReference type="ARBA" id="ARBA00023242"/>
    </source>
</evidence>
<comment type="subcellular location">
    <subcellularLocation>
        <location evidence="1">Nucleus</location>
    </subcellularLocation>
</comment>
<dbReference type="GO" id="GO:0000481">
    <property type="term" value="P:maturation of 5S rRNA"/>
    <property type="evidence" value="ECO:0007669"/>
    <property type="project" value="TreeGrafter"/>
</dbReference>
<feature type="compositionally biased region" description="Basic and acidic residues" evidence="4">
    <location>
        <begin position="189"/>
        <end position="210"/>
    </location>
</feature>
<dbReference type="PANTHER" id="PTHR14152">
    <property type="entry name" value="SQUAMOUS CELL CARCINOMA ANTIGEN RECOGNISED BY CYTOTOXIC T LYMPHOCYTES"/>
    <property type="match status" value="1"/>
</dbReference>
<accession>A0A811NCB9</accession>
<dbReference type="AlphaFoldDB" id="A0A811NCB9"/>
<organism evidence="5 6">
    <name type="scientific">Miscanthus lutarioriparius</name>
    <dbReference type="NCBI Taxonomy" id="422564"/>
    <lineage>
        <taxon>Eukaryota</taxon>
        <taxon>Viridiplantae</taxon>
        <taxon>Streptophyta</taxon>
        <taxon>Embryophyta</taxon>
        <taxon>Tracheophyta</taxon>
        <taxon>Spermatophyta</taxon>
        <taxon>Magnoliopsida</taxon>
        <taxon>Liliopsida</taxon>
        <taxon>Poales</taxon>
        <taxon>Poaceae</taxon>
        <taxon>PACMAD clade</taxon>
        <taxon>Panicoideae</taxon>
        <taxon>Andropogonodae</taxon>
        <taxon>Andropogoneae</taxon>
        <taxon>Saccharinae</taxon>
        <taxon>Miscanthus</taxon>
    </lineage>
</organism>
<evidence type="ECO:0000313" key="5">
    <source>
        <dbReference type="EMBL" id="CAD6222898.1"/>
    </source>
</evidence>
<keyword evidence="6" id="KW-1185">Reference proteome</keyword>
<dbReference type="Proteomes" id="UP000604825">
    <property type="component" value="Unassembled WGS sequence"/>
</dbReference>
<feature type="compositionally biased region" description="Acidic residues" evidence="4">
    <location>
        <begin position="259"/>
        <end position="271"/>
    </location>
</feature>
<name>A0A811NCB9_9POAL</name>
<dbReference type="GO" id="GO:0046540">
    <property type="term" value="C:U4/U6 x U5 tri-snRNP complex"/>
    <property type="evidence" value="ECO:0007669"/>
    <property type="project" value="TreeGrafter"/>
</dbReference>
<gene>
    <name evidence="5" type="ORF">NCGR_LOCUS15420</name>
</gene>
<feature type="region of interest" description="Disordered" evidence="4">
    <location>
        <begin position="711"/>
        <end position="744"/>
    </location>
</feature>
<feature type="compositionally biased region" description="Acidic residues" evidence="4">
    <location>
        <begin position="589"/>
        <end position="598"/>
    </location>
</feature>